<dbReference type="GO" id="GO:0030692">
    <property type="term" value="C:Noc4p-Nop14p complex"/>
    <property type="evidence" value="ECO:0007669"/>
    <property type="project" value="TreeGrafter"/>
</dbReference>
<evidence type="ECO:0000256" key="3">
    <source>
        <dbReference type="ARBA" id="ARBA00022517"/>
    </source>
</evidence>
<dbReference type="EMBL" id="JANCYU010000032">
    <property type="protein sequence ID" value="KAK4525604.1"/>
    <property type="molecule type" value="Genomic_DNA"/>
</dbReference>
<dbReference type="AlphaFoldDB" id="A0AAV9IE56"/>
<reference evidence="9 10" key="1">
    <citation type="submission" date="2022-07" db="EMBL/GenBank/DDBJ databases">
        <title>Genome-wide signatures of adaptation to extreme environments.</title>
        <authorList>
            <person name="Cho C.H."/>
            <person name="Yoon H.S."/>
        </authorList>
    </citation>
    <scope>NUCLEOTIDE SEQUENCE [LARGE SCALE GENOMIC DNA]</scope>
    <source>
        <strain evidence="9 10">108.79 E11</strain>
    </source>
</reference>
<feature type="coiled-coil region" evidence="7">
    <location>
        <begin position="101"/>
        <end position="128"/>
    </location>
</feature>
<evidence type="ECO:0000313" key="9">
    <source>
        <dbReference type="EMBL" id="KAK4525604.1"/>
    </source>
</evidence>
<feature type="region of interest" description="Disordered" evidence="8">
    <location>
        <begin position="137"/>
        <end position="168"/>
    </location>
</feature>
<keyword evidence="4" id="KW-0698">rRNA processing</keyword>
<feature type="compositionally biased region" description="Basic and acidic residues" evidence="8">
    <location>
        <begin position="154"/>
        <end position="165"/>
    </location>
</feature>
<dbReference type="GO" id="GO:0030490">
    <property type="term" value="P:maturation of SSU-rRNA"/>
    <property type="evidence" value="ECO:0007669"/>
    <property type="project" value="TreeGrafter"/>
</dbReference>
<comment type="function">
    <text evidence="6">Involved in nucleolar processing of pre-18S ribosomal RNA. Has a role in the nuclear export of 40S pre-ribosomal subunit to the cytoplasm.</text>
</comment>
<gene>
    <name evidence="9" type="ORF">GAYE_SCF15G3513</name>
</gene>
<comment type="similarity">
    <text evidence="2">Belongs to the NOP14 family.</text>
</comment>
<evidence type="ECO:0000256" key="6">
    <source>
        <dbReference type="ARBA" id="ARBA00024695"/>
    </source>
</evidence>
<proteinExistence type="inferred from homology"/>
<protein>
    <submittedName>
        <fullName evidence="9">Uncharacterized protein</fullName>
    </submittedName>
</protein>
<evidence type="ECO:0000256" key="7">
    <source>
        <dbReference type="SAM" id="Coils"/>
    </source>
</evidence>
<evidence type="ECO:0000313" key="10">
    <source>
        <dbReference type="Proteomes" id="UP001300502"/>
    </source>
</evidence>
<dbReference type="PANTHER" id="PTHR23183:SF0">
    <property type="entry name" value="NUCLEOLAR PROTEIN 14"/>
    <property type="match status" value="1"/>
</dbReference>
<evidence type="ECO:0000256" key="2">
    <source>
        <dbReference type="ARBA" id="ARBA00007466"/>
    </source>
</evidence>
<sequence length="704" mass="82441">MVRRIVRKTNQVNPFEKKVSGKNRKNEFAPFRNLSRVKEGKKRRFQLLDSSDSEPEAFHERYSFGHLSSNKNVDKELDSELSRVAHHKTKKEVMSQVIAKSKQFKEEKKQEKQLVESLIENIDEEFQQVLPNLPRRYSNKELGKTTPKGPFLRRNSEGNREDKDWNNSSLEVYSTESSGKAQLSDWSYSNHPSECLSVTYDENYEKLDDPSSTIDKSKEPVRGNVTNVDSVVEQNYNEFESNNLPETFEEFWNRLFFNEIFHEQYLDDVMSESAEKQKNDSTAVNSEQLLSFLFRALELVASQEIPFSNRVSTLESIKILVQKIRSVLSSENVEQLENFVEKVTAQLSEPLRTSVADEKRNEFQIIGTDYVMDLSHKLDLRLFFLLFSVSRLLSLKNSLSPSTSSLIFLVGEWLTRMKVSCLHQARKGLSLVELFLPHVESAKCFIPEFLTYCFSIVSLYLKENSSFRDVTILYNFYISESLQRMIKQTIEKSTRQEWNEEERPKMLFRSLECDGNISCNSISSDDLNDVFNTLCDLFITCCDVVVRFATVFQSFDGFHGLIFPLLQILREISEDHGMVPAIRAESKKFASKLEAVVHFMEERGLKPLQLYSKKPTLPVEYEPKLKTKTHQQESRHLKQQVRKEKKKTMKWLHLETTKQQQDRLVQKQNEDSYRAKRTHEALRFLQEQQQNWNKQEKKWKNNRS</sequence>
<comment type="caution">
    <text evidence="9">The sequence shown here is derived from an EMBL/GenBank/DDBJ whole genome shotgun (WGS) entry which is preliminary data.</text>
</comment>
<evidence type="ECO:0000256" key="5">
    <source>
        <dbReference type="ARBA" id="ARBA00023242"/>
    </source>
</evidence>
<evidence type="ECO:0000256" key="1">
    <source>
        <dbReference type="ARBA" id="ARBA00004604"/>
    </source>
</evidence>
<accession>A0AAV9IE56</accession>
<dbReference type="PANTHER" id="PTHR23183">
    <property type="entry name" value="NOP14"/>
    <property type="match status" value="1"/>
</dbReference>
<evidence type="ECO:0000256" key="4">
    <source>
        <dbReference type="ARBA" id="ARBA00022552"/>
    </source>
</evidence>
<dbReference type="InterPro" id="IPR007276">
    <property type="entry name" value="Nop14"/>
</dbReference>
<organism evidence="9 10">
    <name type="scientific">Galdieria yellowstonensis</name>
    <dbReference type="NCBI Taxonomy" id="3028027"/>
    <lineage>
        <taxon>Eukaryota</taxon>
        <taxon>Rhodophyta</taxon>
        <taxon>Bangiophyceae</taxon>
        <taxon>Galdieriales</taxon>
        <taxon>Galdieriaceae</taxon>
        <taxon>Galdieria</taxon>
    </lineage>
</organism>
<dbReference type="Proteomes" id="UP001300502">
    <property type="component" value="Unassembled WGS sequence"/>
</dbReference>
<evidence type="ECO:0000256" key="8">
    <source>
        <dbReference type="SAM" id="MobiDB-lite"/>
    </source>
</evidence>
<name>A0AAV9IE56_9RHOD</name>
<keyword evidence="5" id="KW-0539">Nucleus</keyword>
<dbReference type="Pfam" id="PF04147">
    <property type="entry name" value="Nop14"/>
    <property type="match status" value="2"/>
</dbReference>
<keyword evidence="3" id="KW-0690">Ribosome biogenesis</keyword>
<keyword evidence="7" id="KW-0175">Coiled coil</keyword>
<comment type="subcellular location">
    <subcellularLocation>
        <location evidence="1">Nucleus</location>
        <location evidence="1">Nucleolus</location>
    </subcellularLocation>
</comment>
<dbReference type="GO" id="GO:0032040">
    <property type="term" value="C:small-subunit processome"/>
    <property type="evidence" value="ECO:0007669"/>
    <property type="project" value="InterPro"/>
</dbReference>
<keyword evidence="10" id="KW-1185">Reference proteome</keyword>